<evidence type="ECO:0000256" key="1">
    <source>
        <dbReference type="SAM" id="Phobius"/>
    </source>
</evidence>
<dbReference type="EMBL" id="JAFCMP010000536">
    <property type="protein sequence ID" value="KAG5176529.1"/>
    <property type="molecule type" value="Genomic_DNA"/>
</dbReference>
<keyword evidence="1" id="KW-0472">Membrane</keyword>
<evidence type="ECO:0000313" key="2">
    <source>
        <dbReference type="EMBL" id="KAG5176529.1"/>
    </source>
</evidence>
<evidence type="ECO:0000313" key="3">
    <source>
        <dbReference type="Proteomes" id="UP000664859"/>
    </source>
</evidence>
<name>A0A836C8H3_9STRA</name>
<organism evidence="2 3">
    <name type="scientific">Tribonema minus</name>
    <dbReference type="NCBI Taxonomy" id="303371"/>
    <lineage>
        <taxon>Eukaryota</taxon>
        <taxon>Sar</taxon>
        <taxon>Stramenopiles</taxon>
        <taxon>Ochrophyta</taxon>
        <taxon>PX clade</taxon>
        <taxon>Xanthophyceae</taxon>
        <taxon>Tribonematales</taxon>
        <taxon>Tribonemataceae</taxon>
        <taxon>Tribonema</taxon>
    </lineage>
</organism>
<reference evidence="2" key="1">
    <citation type="submission" date="2021-02" db="EMBL/GenBank/DDBJ databases">
        <title>First Annotated Genome of the Yellow-green Alga Tribonema minus.</title>
        <authorList>
            <person name="Mahan K.M."/>
        </authorList>
    </citation>
    <scope>NUCLEOTIDE SEQUENCE</scope>
    <source>
        <strain evidence="2">UTEX B ZZ1240</strain>
    </source>
</reference>
<feature type="transmembrane region" description="Helical" evidence="1">
    <location>
        <begin position="646"/>
        <end position="668"/>
    </location>
</feature>
<dbReference type="AlphaFoldDB" id="A0A836C8H3"/>
<accession>A0A836C8H3</accession>
<protein>
    <recommendedName>
        <fullName evidence="4">Adhesin-like protein</fullName>
    </recommendedName>
</protein>
<dbReference type="PANTHER" id="PTHR11319">
    <property type="entry name" value="G PROTEIN-COUPLED RECEPTOR-RELATED"/>
    <property type="match status" value="1"/>
</dbReference>
<feature type="transmembrane region" description="Helical" evidence="1">
    <location>
        <begin position="457"/>
        <end position="474"/>
    </location>
</feature>
<feature type="transmembrane region" description="Helical" evidence="1">
    <location>
        <begin position="394"/>
        <end position="413"/>
    </location>
</feature>
<keyword evidence="1" id="KW-1133">Transmembrane helix</keyword>
<feature type="transmembrane region" description="Helical" evidence="1">
    <location>
        <begin position="345"/>
        <end position="368"/>
    </location>
</feature>
<dbReference type="OrthoDB" id="509564at2759"/>
<feature type="transmembrane region" description="Helical" evidence="1">
    <location>
        <begin position="579"/>
        <end position="602"/>
    </location>
</feature>
<dbReference type="Proteomes" id="UP000664859">
    <property type="component" value="Unassembled WGS sequence"/>
</dbReference>
<keyword evidence="1" id="KW-0812">Transmembrane</keyword>
<gene>
    <name evidence="2" type="ORF">JKP88DRAFT_242326</name>
</gene>
<keyword evidence="3" id="KW-1185">Reference proteome</keyword>
<sequence>MTGLDSHFIANEALDGGGAIFNSGNVTCDSSTFSNNSARDYGGVMVNNANATVVCASTTFTSNSATDYGGVMINNARATVHCISTAFISNSASSAGAISNTAALTLNGVSFSGNAADDTGGAIINNPDSTFSCADSDFIGNTAAGNGGAVGGSGGIYCSATNFTSNSAAAGCAVFIDAAQHNFNFSGCTFLGNTAGAGAGGAILQQGEGAMASALLAASTFEGNSAGCCYTAGYEAAAQYTCLDASAGYSTNWQCCSAGQYIGAGDSSALLCKTCFSDSLNCSGIAIGATVATLPLTRGHWRETLRQEAIRDCWNPDACAGGMAVAAGNALNYCADGYQGPWPSAAALAFTGVALLVAVLLLGAWLFASGRLEAGMRSAASKAAQFCLQLLRRLHIPVVVLTQFVRVTGVLLLTRYLQFLRALDFINLDLSWLAAPGCVASFNFFDRLLVSPLTPPVVAALIFTPRMVAARVIARDVNLVLVFAFLIFSEVSLTVFQTFACDATLPVAYLRADYSVRCYTPAHRAHMAYAAAMMLRRRGETLDAAAAASFLWRPYRAHAPYFGCAECARRLLLTGVLVFIAPGTAGQSAAACVFAFATSVAYDNVRPHRARADACPYIIGYVVIFVSMFAALLMQGAYLNDFSQAAVGGVLVALNALLVLLAVGQVCVEMRSEEWDWESSLKALAAQKSESTQGSEPAETALDT</sequence>
<dbReference type="PANTHER" id="PTHR11319:SF35">
    <property type="entry name" value="OUTER MEMBRANE PROTEIN PMPC-RELATED"/>
    <property type="match status" value="1"/>
</dbReference>
<comment type="caution">
    <text evidence="2">The sequence shown here is derived from an EMBL/GenBank/DDBJ whole genome shotgun (WGS) entry which is preliminary data.</text>
</comment>
<feature type="transmembrane region" description="Helical" evidence="1">
    <location>
        <begin position="479"/>
        <end position="500"/>
    </location>
</feature>
<evidence type="ECO:0008006" key="4">
    <source>
        <dbReference type="Google" id="ProtNLM"/>
    </source>
</evidence>
<feature type="transmembrane region" description="Helical" evidence="1">
    <location>
        <begin position="614"/>
        <end position="634"/>
    </location>
</feature>
<proteinExistence type="predicted"/>